<dbReference type="InterPro" id="IPR054215">
    <property type="entry name" value="DUF6923"/>
</dbReference>
<reference evidence="2" key="1">
    <citation type="submission" date="2020-01" db="EMBL/GenBank/DDBJ databases">
        <authorList>
            <consortium name="DOE Joint Genome Institute"/>
            <person name="Haridas S."/>
            <person name="Albert R."/>
            <person name="Binder M."/>
            <person name="Bloem J."/>
            <person name="Labutti K."/>
            <person name="Salamov A."/>
            <person name="Andreopoulos B."/>
            <person name="Baker S.E."/>
            <person name="Barry K."/>
            <person name="Bills G."/>
            <person name="Bluhm B.H."/>
            <person name="Cannon C."/>
            <person name="Castanera R."/>
            <person name="Culley D.E."/>
            <person name="Daum C."/>
            <person name="Ezra D."/>
            <person name="Gonzalez J.B."/>
            <person name="Henrissat B."/>
            <person name="Kuo A."/>
            <person name="Liang C."/>
            <person name="Lipzen A."/>
            <person name="Lutzoni F."/>
            <person name="Magnuson J."/>
            <person name="Mondo S."/>
            <person name="Nolan M."/>
            <person name="Ohm R."/>
            <person name="Pangilinan J."/>
            <person name="Park H.-J."/>
            <person name="Ramirez L."/>
            <person name="Alfaro M."/>
            <person name="Sun H."/>
            <person name="Tritt A."/>
            <person name="Yoshinaga Y."/>
            <person name="Zwiers L.-H."/>
            <person name="Turgeon B.G."/>
            <person name="Goodwin S.B."/>
            <person name="Spatafora J.W."/>
            <person name="Crous P.W."/>
            <person name="Grigoriev I.V."/>
        </authorList>
    </citation>
    <scope>NUCLEOTIDE SEQUENCE</scope>
    <source>
        <strain evidence="2">IPT5</strain>
    </source>
</reference>
<evidence type="ECO:0000313" key="3">
    <source>
        <dbReference type="Proteomes" id="UP000799423"/>
    </source>
</evidence>
<sequence length="99" mass="10174">ADWAYLPNQGDFLYSVTSDGKLVRWDRTTNAWSLVQNYASIPTGGNTTTFGGLYAGSNGTLYGSENSSGAIVAFPVAGGNATRSSVGPTSSGNDGARCV</sequence>
<dbReference type="AlphaFoldDB" id="A0A6A7AQQ4"/>
<feature type="non-terminal residue" evidence="2">
    <location>
        <position position="99"/>
    </location>
</feature>
<evidence type="ECO:0000313" key="2">
    <source>
        <dbReference type="EMBL" id="KAF2845462.1"/>
    </source>
</evidence>
<dbReference type="SUPFAM" id="SSF63829">
    <property type="entry name" value="Calcium-dependent phosphotriesterase"/>
    <property type="match status" value="1"/>
</dbReference>
<dbReference type="EMBL" id="MU006346">
    <property type="protein sequence ID" value="KAF2845462.1"/>
    <property type="molecule type" value="Genomic_DNA"/>
</dbReference>
<dbReference type="Pfam" id="PF21959">
    <property type="entry name" value="DUF6923"/>
    <property type="match status" value="1"/>
</dbReference>
<proteinExistence type="predicted"/>
<dbReference type="Proteomes" id="UP000799423">
    <property type="component" value="Unassembled WGS sequence"/>
</dbReference>
<feature type="non-terminal residue" evidence="2">
    <location>
        <position position="1"/>
    </location>
</feature>
<keyword evidence="3" id="KW-1185">Reference proteome</keyword>
<feature type="domain" description="DUF6923" evidence="1">
    <location>
        <begin position="2"/>
        <end position="99"/>
    </location>
</feature>
<accession>A0A6A7AQQ4</accession>
<dbReference type="OrthoDB" id="4405280at2759"/>
<gene>
    <name evidence="2" type="ORF">T440DRAFT_367401</name>
</gene>
<protein>
    <recommendedName>
        <fullName evidence="1">DUF6923 domain-containing protein</fullName>
    </recommendedName>
</protein>
<name>A0A6A7AQQ4_9PLEO</name>
<organism evidence="2 3">
    <name type="scientific">Plenodomus tracheiphilus IPT5</name>
    <dbReference type="NCBI Taxonomy" id="1408161"/>
    <lineage>
        <taxon>Eukaryota</taxon>
        <taxon>Fungi</taxon>
        <taxon>Dikarya</taxon>
        <taxon>Ascomycota</taxon>
        <taxon>Pezizomycotina</taxon>
        <taxon>Dothideomycetes</taxon>
        <taxon>Pleosporomycetidae</taxon>
        <taxon>Pleosporales</taxon>
        <taxon>Pleosporineae</taxon>
        <taxon>Leptosphaeriaceae</taxon>
        <taxon>Plenodomus</taxon>
    </lineage>
</organism>
<evidence type="ECO:0000259" key="1">
    <source>
        <dbReference type="Pfam" id="PF21959"/>
    </source>
</evidence>